<dbReference type="EMBL" id="LR798261">
    <property type="protein sequence ID" value="CAB5218772.1"/>
    <property type="molecule type" value="Genomic_DNA"/>
</dbReference>
<sequence>MSETYKPTEGMASAAKRALQWHQEGKPGGTMVGLARANQLKDRSELSGATVLRMFSFFSRHEVDKKATGFNSGEEGFPSKGRVAWDLWGGDGGFSWSREKRDHIMNTRSDAKTLEFAATFLSSSDG</sequence>
<organism evidence="1">
    <name type="scientific">uncultured Caudovirales phage</name>
    <dbReference type="NCBI Taxonomy" id="2100421"/>
    <lineage>
        <taxon>Viruses</taxon>
        <taxon>Duplodnaviria</taxon>
        <taxon>Heunggongvirae</taxon>
        <taxon>Uroviricota</taxon>
        <taxon>Caudoviricetes</taxon>
        <taxon>Peduoviridae</taxon>
        <taxon>Maltschvirus</taxon>
        <taxon>Maltschvirus maltsch</taxon>
    </lineage>
</organism>
<protein>
    <submittedName>
        <fullName evidence="1">Uncharacterized protein</fullName>
    </submittedName>
</protein>
<accession>A0A6J7WPY8</accession>
<reference evidence="1" key="1">
    <citation type="submission" date="2020-05" db="EMBL/GenBank/DDBJ databases">
        <authorList>
            <person name="Chiriac C."/>
            <person name="Salcher M."/>
            <person name="Ghai R."/>
            <person name="Kavagutti S V."/>
        </authorList>
    </citation>
    <scope>NUCLEOTIDE SEQUENCE</scope>
</reference>
<name>A0A6J7WPY8_9CAUD</name>
<evidence type="ECO:0000313" key="1">
    <source>
        <dbReference type="EMBL" id="CAB5218772.1"/>
    </source>
</evidence>
<proteinExistence type="predicted"/>
<gene>
    <name evidence="1" type="ORF">UFOVP218_139</name>
</gene>